<dbReference type="STRING" id="1447875.A0A2B7XYK6"/>
<evidence type="ECO:0000259" key="18">
    <source>
        <dbReference type="Pfam" id="PF16363"/>
    </source>
</evidence>
<dbReference type="Pfam" id="PF16363">
    <property type="entry name" value="GDP_Man_Dehyd"/>
    <property type="match status" value="1"/>
</dbReference>
<evidence type="ECO:0000256" key="1">
    <source>
        <dbReference type="ARBA" id="ARBA00001911"/>
    </source>
</evidence>
<evidence type="ECO:0000256" key="8">
    <source>
        <dbReference type="ARBA" id="ARBA00022793"/>
    </source>
</evidence>
<dbReference type="EC" id="4.1.1.35" evidence="5"/>
<comment type="caution">
    <text evidence="19">The sequence shown here is derived from an EMBL/GenBank/DDBJ whole genome shotgun (WGS) entry which is preliminary data.</text>
</comment>
<keyword evidence="13" id="KW-0472">Membrane</keyword>
<evidence type="ECO:0000313" key="20">
    <source>
        <dbReference type="Proteomes" id="UP000223968"/>
    </source>
</evidence>
<evidence type="ECO:0000256" key="11">
    <source>
        <dbReference type="ARBA" id="ARBA00023027"/>
    </source>
</evidence>
<keyword evidence="11" id="KW-0520">NAD</keyword>
<dbReference type="Gene3D" id="3.40.50.720">
    <property type="entry name" value="NAD(P)-binding Rossmann-like Domain"/>
    <property type="match status" value="1"/>
</dbReference>
<accession>A0A2B7XYK6</accession>
<dbReference type="Proteomes" id="UP000223968">
    <property type="component" value="Unassembled WGS sequence"/>
</dbReference>
<evidence type="ECO:0000256" key="2">
    <source>
        <dbReference type="ARBA" id="ARBA00004447"/>
    </source>
</evidence>
<gene>
    <name evidence="19" type="ORF">AJ79_03429</name>
</gene>
<sequence>MSRPTHTTTTVLVTGAAGFVGTHLVDLLLTSGKTVIALDILWTGSSTIIDRFQNNDQFTFVEHDVVQPLPAHLPTVDEIYHLACPASPIQFTKHPRRILETCYMGTNHVLQFALERTAKVLIASSSEVYGNPQVYPLSESYFGNVNPFGPRSCYDEGKRVAEALAYAYRQENRIPIRIARIFNAYGPGMSPTDGRIISNFMVAALRGEPLIVYGDGHASRSFQFISDCVRGLKLLMESDVDGPVNIGNNQESTVKEIATLVTDLVAVRTGRPRVEIQFQPEREDDPVRRVPDARRAKELLGWEPKVGLAEGLARTFAMYEEWYNST</sequence>
<comment type="catalytic activity">
    <reaction evidence="17">
        <text>UDP-alpha-D-glucuronate + H(+) = UDP-alpha-D-xylose + CO2</text>
        <dbReference type="Rhea" id="RHEA:23916"/>
        <dbReference type="ChEBI" id="CHEBI:15378"/>
        <dbReference type="ChEBI" id="CHEBI:16526"/>
        <dbReference type="ChEBI" id="CHEBI:57632"/>
        <dbReference type="ChEBI" id="CHEBI:58052"/>
        <dbReference type="EC" id="4.1.1.35"/>
    </reaction>
    <physiologicalReaction direction="left-to-right" evidence="17">
        <dbReference type="Rhea" id="RHEA:23917"/>
    </physiologicalReaction>
</comment>
<dbReference type="GO" id="GO:0042732">
    <property type="term" value="P:D-xylose metabolic process"/>
    <property type="evidence" value="ECO:0007669"/>
    <property type="project" value="InterPro"/>
</dbReference>
<dbReference type="GO" id="GO:0032580">
    <property type="term" value="C:Golgi cisterna membrane"/>
    <property type="evidence" value="ECO:0007669"/>
    <property type="project" value="UniProtKB-SubCell"/>
</dbReference>
<keyword evidence="14" id="KW-0325">Glycoprotein</keyword>
<evidence type="ECO:0000256" key="15">
    <source>
        <dbReference type="ARBA" id="ARBA00023239"/>
    </source>
</evidence>
<evidence type="ECO:0000256" key="16">
    <source>
        <dbReference type="ARBA" id="ARBA00031585"/>
    </source>
</evidence>
<evidence type="ECO:0000256" key="14">
    <source>
        <dbReference type="ARBA" id="ARBA00023180"/>
    </source>
</evidence>
<keyword evidence="10" id="KW-1133">Transmembrane helix</keyword>
<reference evidence="19 20" key="1">
    <citation type="submission" date="2017-10" db="EMBL/GenBank/DDBJ databases">
        <title>Comparative genomics in systemic dimorphic fungi from Ajellomycetaceae.</title>
        <authorList>
            <person name="Munoz J.F."/>
            <person name="Mcewen J.G."/>
            <person name="Clay O.K."/>
            <person name="Cuomo C.A."/>
        </authorList>
    </citation>
    <scope>NUCLEOTIDE SEQUENCE [LARGE SCALE GENOMIC DNA]</scope>
    <source>
        <strain evidence="19 20">UAMH5409</strain>
    </source>
</reference>
<dbReference type="InterPro" id="IPR044516">
    <property type="entry name" value="UXS-like"/>
</dbReference>
<dbReference type="GO" id="GO:0048040">
    <property type="term" value="F:UDP-glucuronate decarboxylase activity"/>
    <property type="evidence" value="ECO:0007669"/>
    <property type="project" value="UniProtKB-EC"/>
</dbReference>
<dbReference type="SUPFAM" id="SSF51735">
    <property type="entry name" value="NAD(P)-binding Rossmann-fold domains"/>
    <property type="match status" value="1"/>
</dbReference>
<evidence type="ECO:0000256" key="12">
    <source>
        <dbReference type="ARBA" id="ARBA00023034"/>
    </source>
</evidence>
<name>A0A2B7XYK6_9EURO</name>
<dbReference type="AlphaFoldDB" id="A0A2B7XYK6"/>
<evidence type="ECO:0000256" key="6">
    <source>
        <dbReference type="ARBA" id="ARBA00018816"/>
    </source>
</evidence>
<keyword evidence="12" id="KW-0333">Golgi apparatus</keyword>
<dbReference type="GO" id="GO:0070403">
    <property type="term" value="F:NAD+ binding"/>
    <property type="evidence" value="ECO:0007669"/>
    <property type="project" value="InterPro"/>
</dbReference>
<dbReference type="PANTHER" id="PTHR43078">
    <property type="entry name" value="UDP-GLUCURONIC ACID DECARBOXYLASE-RELATED"/>
    <property type="match status" value="1"/>
</dbReference>
<dbReference type="EMBL" id="PDNB01000041">
    <property type="protein sequence ID" value="PGH13861.1"/>
    <property type="molecule type" value="Genomic_DNA"/>
</dbReference>
<keyword evidence="7" id="KW-0812">Transmembrane</keyword>
<evidence type="ECO:0000256" key="3">
    <source>
        <dbReference type="ARBA" id="ARBA00005100"/>
    </source>
</evidence>
<dbReference type="UniPathway" id="UPA00796">
    <property type="reaction ID" value="UER00771"/>
</dbReference>
<evidence type="ECO:0000256" key="10">
    <source>
        <dbReference type="ARBA" id="ARBA00022989"/>
    </source>
</evidence>
<dbReference type="PANTHER" id="PTHR43078:SF6">
    <property type="entry name" value="UDP-GLUCURONIC ACID DECARBOXYLASE 1"/>
    <property type="match status" value="1"/>
</dbReference>
<comment type="pathway">
    <text evidence="3">Nucleotide-sugar biosynthesis; UDP-alpha-D-xylose biosynthesis; UDP-alpha-D-xylose from UDP-alpha-D-glucuronate: step 1/1.</text>
</comment>
<dbReference type="InterPro" id="IPR036291">
    <property type="entry name" value="NAD(P)-bd_dom_sf"/>
</dbReference>
<evidence type="ECO:0000256" key="9">
    <source>
        <dbReference type="ARBA" id="ARBA00022968"/>
    </source>
</evidence>
<evidence type="ECO:0000313" key="19">
    <source>
        <dbReference type="EMBL" id="PGH13861.1"/>
    </source>
</evidence>
<evidence type="ECO:0000256" key="13">
    <source>
        <dbReference type="ARBA" id="ARBA00023136"/>
    </source>
</evidence>
<dbReference type="InterPro" id="IPR016040">
    <property type="entry name" value="NAD(P)-bd_dom"/>
</dbReference>
<comment type="similarity">
    <text evidence="4">Belongs to the NAD(P)-dependent epimerase/dehydratase family. UDP-glucuronic acid decarboxylase subfamily.</text>
</comment>
<evidence type="ECO:0000256" key="4">
    <source>
        <dbReference type="ARBA" id="ARBA00007505"/>
    </source>
</evidence>
<feature type="domain" description="NAD(P)-binding" evidence="18">
    <location>
        <begin position="12"/>
        <end position="314"/>
    </location>
</feature>
<evidence type="ECO:0000256" key="7">
    <source>
        <dbReference type="ARBA" id="ARBA00022692"/>
    </source>
</evidence>
<comment type="cofactor">
    <cofactor evidence="1">
        <name>NAD(+)</name>
        <dbReference type="ChEBI" id="CHEBI:57540"/>
    </cofactor>
</comment>
<evidence type="ECO:0000256" key="5">
    <source>
        <dbReference type="ARBA" id="ARBA00012290"/>
    </source>
</evidence>
<keyword evidence="8" id="KW-0210">Decarboxylase</keyword>
<keyword evidence="20" id="KW-1185">Reference proteome</keyword>
<comment type="subcellular location">
    <subcellularLocation>
        <location evidence="2">Golgi apparatus</location>
        <location evidence="2">Golgi stack membrane</location>
        <topology evidence="2">Single-pass type II membrane protein</topology>
    </subcellularLocation>
</comment>
<dbReference type="FunFam" id="3.40.50.720:FF:000065">
    <property type="entry name" value="UDP-glucuronic acid decarboxylase 1"/>
    <property type="match status" value="1"/>
</dbReference>
<organism evidence="19 20">
    <name type="scientific">Helicocarpus griseus UAMH5409</name>
    <dbReference type="NCBI Taxonomy" id="1447875"/>
    <lineage>
        <taxon>Eukaryota</taxon>
        <taxon>Fungi</taxon>
        <taxon>Dikarya</taxon>
        <taxon>Ascomycota</taxon>
        <taxon>Pezizomycotina</taxon>
        <taxon>Eurotiomycetes</taxon>
        <taxon>Eurotiomycetidae</taxon>
        <taxon>Onygenales</taxon>
        <taxon>Ajellomycetaceae</taxon>
        <taxon>Helicocarpus</taxon>
    </lineage>
</organism>
<proteinExistence type="inferred from homology"/>
<keyword evidence="15" id="KW-0456">Lyase</keyword>
<dbReference type="OrthoDB" id="331544at2759"/>
<dbReference type="GO" id="GO:0033320">
    <property type="term" value="P:UDP-D-xylose biosynthetic process"/>
    <property type="evidence" value="ECO:0007669"/>
    <property type="project" value="UniProtKB-UniPathway"/>
</dbReference>
<evidence type="ECO:0000256" key="17">
    <source>
        <dbReference type="ARBA" id="ARBA00049410"/>
    </source>
</evidence>
<keyword evidence="9" id="KW-0735">Signal-anchor</keyword>
<protein>
    <recommendedName>
        <fullName evidence="6">UDP-glucuronic acid decarboxylase 1</fullName>
        <ecNumber evidence="5">4.1.1.35</ecNumber>
    </recommendedName>
    <alternativeName>
        <fullName evidence="16">UDP-glucuronate decarboxylase 1</fullName>
    </alternativeName>
</protein>